<evidence type="ECO:0000259" key="2">
    <source>
        <dbReference type="Pfam" id="PF00085"/>
    </source>
</evidence>
<evidence type="ECO:0000313" key="3">
    <source>
        <dbReference type="EMBL" id="KAJ4829347.1"/>
    </source>
</evidence>
<feature type="chain" id="PRO_5040318004" evidence="1">
    <location>
        <begin position="26"/>
        <end position="120"/>
    </location>
</feature>
<protein>
    <submittedName>
        <fullName evidence="3">Sulfhydryl oxidase 2</fullName>
    </submittedName>
</protein>
<dbReference type="GO" id="GO:0016971">
    <property type="term" value="F:flavin-dependent sulfhydryl oxidase activity"/>
    <property type="evidence" value="ECO:0007669"/>
    <property type="project" value="InterPro"/>
</dbReference>
<dbReference type="GO" id="GO:0006457">
    <property type="term" value="P:protein folding"/>
    <property type="evidence" value="ECO:0007669"/>
    <property type="project" value="TreeGrafter"/>
</dbReference>
<dbReference type="InterPro" id="IPR013766">
    <property type="entry name" value="Thioredoxin_domain"/>
</dbReference>
<dbReference type="InterPro" id="IPR036249">
    <property type="entry name" value="Thioredoxin-like_sf"/>
</dbReference>
<dbReference type="InterPro" id="IPR017937">
    <property type="entry name" value="Thioredoxin_CS"/>
</dbReference>
<dbReference type="SUPFAM" id="SSF52833">
    <property type="entry name" value="Thioredoxin-like"/>
    <property type="match status" value="1"/>
</dbReference>
<dbReference type="Pfam" id="PF00085">
    <property type="entry name" value="Thioredoxin"/>
    <property type="match status" value="1"/>
</dbReference>
<keyword evidence="1" id="KW-0732">Signal</keyword>
<dbReference type="EMBL" id="JAKUCV010005913">
    <property type="protein sequence ID" value="KAJ4829347.1"/>
    <property type="molecule type" value="Genomic_DNA"/>
</dbReference>
<evidence type="ECO:0000313" key="4">
    <source>
        <dbReference type="Proteomes" id="UP001141552"/>
    </source>
</evidence>
<dbReference type="GO" id="GO:0005615">
    <property type="term" value="C:extracellular space"/>
    <property type="evidence" value="ECO:0007669"/>
    <property type="project" value="TreeGrafter"/>
</dbReference>
<accession>A0A9Q0FDI6</accession>
<reference evidence="3" key="2">
    <citation type="journal article" date="2023" name="Plants (Basel)">
        <title>Annotation of the Turnera subulata (Passifloraceae) Draft Genome Reveals the S-Locus Evolved after the Divergence of Turneroideae from Passifloroideae in a Stepwise Manner.</title>
        <authorList>
            <person name="Henning P.M."/>
            <person name="Roalson E.H."/>
            <person name="Mir W."/>
            <person name="McCubbin A.G."/>
            <person name="Shore J.S."/>
        </authorList>
    </citation>
    <scope>NUCLEOTIDE SEQUENCE</scope>
    <source>
        <strain evidence="3">F60SS</strain>
    </source>
</reference>
<evidence type="ECO:0000256" key="1">
    <source>
        <dbReference type="SAM" id="SignalP"/>
    </source>
</evidence>
<dbReference type="PANTHER" id="PTHR22897:SF8">
    <property type="entry name" value="SULFHYDRYL OXIDASE"/>
    <property type="match status" value="1"/>
</dbReference>
<sequence>MSVYQICLILIGSLLLLQSLLGCKAASYSPGSRSILRDITNENKPAADYAVDLNVTTFDAVLRDTPAAHAVVEFFAHWCPACRNYKPHYEKVARLFNGPDAPHPGTVLMTRVDCASKVCS</sequence>
<dbReference type="Gene3D" id="3.40.30.10">
    <property type="entry name" value="Glutaredoxin"/>
    <property type="match status" value="1"/>
</dbReference>
<feature type="signal peptide" evidence="1">
    <location>
        <begin position="1"/>
        <end position="25"/>
    </location>
</feature>
<dbReference type="GO" id="GO:0000139">
    <property type="term" value="C:Golgi membrane"/>
    <property type="evidence" value="ECO:0007669"/>
    <property type="project" value="TreeGrafter"/>
</dbReference>
<dbReference type="AlphaFoldDB" id="A0A9Q0FDI6"/>
<dbReference type="Proteomes" id="UP001141552">
    <property type="component" value="Unassembled WGS sequence"/>
</dbReference>
<dbReference type="GO" id="GO:0003756">
    <property type="term" value="F:protein disulfide isomerase activity"/>
    <property type="evidence" value="ECO:0007669"/>
    <property type="project" value="TreeGrafter"/>
</dbReference>
<keyword evidence="4" id="KW-1185">Reference proteome</keyword>
<dbReference type="InterPro" id="IPR039798">
    <property type="entry name" value="Sulfhydryl_oxidase"/>
</dbReference>
<feature type="domain" description="Thioredoxin" evidence="2">
    <location>
        <begin position="52"/>
        <end position="116"/>
    </location>
</feature>
<reference evidence="3" key="1">
    <citation type="submission" date="2022-02" db="EMBL/GenBank/DDBJ databases">
        <authorList>
            <person name="Henning P.M."/>
            <person name="McCubbin A.G."/>
            <person name="Shore J.S."/>
        </authorList>
    </citation>
    <scope>NUCLEOTIDE SEQUENCE</scope>
    <source>
        <strain evidence="3">F60SS</strain>
        <tissue evidence="3">Leaves</tissue>
    </source>
</reference>
<gene>
    <name evidence="3" type="primary">QSOX2</name>
    <name evidence="3" type="ORF">Tsubulata_024226</name>
</gene>
<organism evidence="3 4">
    <name type="scientific">Turnera subulata</name>
    <dbReference type="NCBI Taxonomy" id="218843"/>
    <lineage>
        <taxon>Eukaryota</taxon>
        <taxon>Viridiplantae</taxon>
        <taxon>Streptophyta</taxon>
        <taxon>Embryophyta</taxon>
        <taxon>Tracheophyta</taxon>
        <taxon>Spermatophyta</taxon>
        <taxon>Magnoliopsida</taxon>
        <taxon>eudicotyledons</taxon>
        <taxon>Gunneridae</taxon>
        <taxon>Pentapetalae</taxon>
        <taxon>rosids</taxon>
        <taxon>fabids</taxon>
        <taxon>Malpighiales</taxon>
        <taxon>Passifloraceae</taxon>
        <taxon>Turnera</taxon>
    </lineage>
</organism>
<name>A0A9Q0FDI6_9ROSI</name>
<proteinExistence type="predicted"/>
<dbReference type="OrthoDB" id="59470at2759"/>
<comment type="caution">
    <text evidence="3">The sequence shown here is derived from an EMBL/GenBank/DDBJ whole genome shotgun (WGS) entry which is preliminary data.</text>
</comment>
<dbReference type="PROSITE" id="PS00194">
    <property type="entry name" value="THIOREDOXIN_1"/>
    <property type="match status" value="1"/>
</dbReference>
<dbReference type="PANTHER" id="PTHR22897">
    <property type="entry name" value="QUIESCIN Q6-RELATED SULFHYDRYL OXIDASE"/>
    <property type="match status" value="1"/>
</dbReference>